<protein>
    <recommendedName>
        <fullName evidence="2">Myb-like domain-containing protein</fullName>
    </recommendedName>
</protein>
<dbReference type="EMBL" id="OIVN01005835">
    <property type="protein sequence ID" value="SPD24182.1"/>
    <property type="molecule type" value="Genomic_DNA"/>
</dbReference>
<dbReference type="SUPFAM" id="SSF46689">
    <property type="entry name" value="Homeodomain-like"/>
    <property type="match status" value="1"/>
</dbReference>
<name>A0A2N9IHA3_FAGSY</name>
<sequence length="855" mass="95277">MRSLGEGTSDKDTTVPSSKNIFLDNKFNHIEIGLCSTVNSGIACDDNYPEGKLVSQSIGLDTEKSLDFITLKASFEIKCNPACDNGSLLSRTSNLEDTESLSNDKFSNFCAESVGQTKLSTSFITFSRRGKKKNHMDGGTQRKSLLEEKNHSSLTKCSNSSDGDACSGGSTSHRVYSVDHVTDEKQLEEYPDLRHLSCQNQRKDVDYTCSGAASDTKILTSNGEQPCDGKSMSKDIFSPMAGEVLGQSSHDAVEDSLSEPITIDKEPENSQTCTREDSEVMSSDGVKTVAKLDFIKGGPLPYLDLSVTPTDSCGKVDCNIDLNLDSQERLITSEALWDSLDSTRRDHVTVLQEVSPPELLDAINERVGESPLTHHTQVCRDECISVEEVNANWKDIDEASLFSVDITSKNNCLQLFSEDKTSDIFRLAIMQPEETDATISEETNNFHLQREANQPTQGSSISSLFLGLSLPVEPKIGEFASNNFSSTTLPLLKSINETRTLIQDAMPHSTLAQTSSLLRHKLDSIVSRPRSLNGRGSIQHQFEPNMVMWCEEELDFLWIGVRRHGRDNWDALLRDPRLRFSSLKVARDLAERWEEEQSKLLNGTHVSQFRYSDIQNNSWNNSNCSFLGPRKGIWRENLTDGTQLSLGDIYAQREVNGSKRLRFRSTSIRNSDIQHFQRPVNYPNPKRDPYSNCGGAKHDWGSFNCLECNNLPRGNLLSTNGTATCFASKGNLPHWLREVINAPLPRLTEQTLPSIVSLNDHSGMHSIHPYFHPSEPCFVPRKRIHGSLQCSWESDMQTSSSAHLFKYSLGVRPDKNELSRASSYHVKKPDDVIIINSDASSEETISDDHAARPLA</sequence>
<evidence type="ECO:0008006" key="2">
    <source>
        <dbReference type="Google" id="ProtNLM"/>
    </source>
</evidence>
<accession>A0A2N9IHA3</accession>
<dbReference type="InterPro" id="IPR009057">
    <property type="entry name" value="Homeodomain-like_sf"/>
</dbReference>
<reference evidence="1" key="1">
    <citation type="submission" date="2018-02" db="EMBL/GenBank/DDBJ databases">
        <authorList>
            <person name="Cohen D.B."/>
            <person name="Kent A.D."/>
        </authorList>
    </citation>
    <scope>NUCLEOTIDE SEQUENCE</scope>
</reference>
<organism evidence="1">
    <name type="scientific">Fagus sylvatica</name>
    <name type="common">Beechnut</name>
    <dbReference type="NCBI Taxonomy" id="28930"/>
    <lineage>
        <taxon>Eukaryota</taxon>
        <taxon>Viridiplantae</taxon>
        <taxon>Streptophyta</taxon>
        <taxon>Embryophyta</taxon>
        <taxon>Tracheophyta</taxon>
        <taxon>Spermatophyta</taxon>
        <taxon>Magnoliopsida</taxon>
        <taxon>eudicotyledons</taxon>
        <taxon>Gunneridae</taxon>
        <taxon>Pentapetalae</taxon>
        <taxon>rosids</taxon>
        <taxon>fabids</taxon>
        <taxon>Fagales</taxon>
        <taxon>Fagaceae</taxon>
        <taxon>Fagus</taxon>
    </lineage>
</organism>
<dbReference type="AlphaFoldDB" id="A0A2N9IHA3"/>
<gene>
    <name evidence="1" type="ORF">FSB_LOCUS52064</name>
</gene>
<proteinExistence type="predicted"/>
<evidence type="ECO:0000313" key="1">
    <source>
        <dbReference type="EMBL" id="SPD24182.1"/>
    </source>
</evidence>